<protein>
    <recommendedName>
        <fullName evidence="2">CHAT domain-containing protein</fullName>
    </recommendedName>
</protein>
<dbReference type="Pfam" id="PF12770">
    <property type="entry name" value="CHAT"/>
    <property type="match status" value="1"/>
</dbReference>
<dbReference type="SUPFAM" id="SSF48452">
    <property type="entry name" value="TPR-like"/>
    <property type="match status" value="2"/>
</dbReference>
<dbReference type="Proteomes" id="UP001501490">
    <property type="component" value="Unassembled WGS sequence"/>
</dbReference>
<proteinExistence type="predicted"/>
<dbReference type="InterPro" id="IPR011990">
    <property type="entry name" value="TPR-like_helical_dom_sf"/>
</dbReference>
<comment type="caution">
    <text evidence="3">The sequence shown here is derived from an EMBL/GenBank/DDBJ whole genome shotgun (WGS) entry which is preliminary data.</text>
</comment>
<name>A0ABP7A543_9ACTN</name>
<evidence type="ECO:0000256" key="1">
    <source>
        <dbReference type="SAM" id="Phobius"/>
    </source>
</evidence>
<keyword evidence="1" id="KW-0472">Membrane</keyword>
<dbReference type="Gene3D" id="1.25.40.10">
    <property type="entry name" value="Tetratricopeptide repeat domain"/>
    <property type="match status" value="1"/>
</dbReference>
<evidence type="ECO:0000259" key="2">
    <source>
        <dbReference type="Pfam" id="PF12770"/>
    </source>
</evidence>
<dbReference type="InterPro" id="IPR019734">
    <property type="entry name" value="TPR_rpt"/>
</dbReference>
<feature type="transmembrane region" description="Helical" evidence="1">
    <location>
        <begin position="785"/>
        <end position="807"/>
    </location>
</feature>
<keyword evidence="1" id="KW-0812">Transmembrane</keyword>
<evidence type="ECO:0000313" key="4">
    <source>
        <dbReference type="Proteomes" id="UP001501490"/>
    </source>
</evidence>
<gene>
    <name evidence="3" type="ORF">GCM10022236_29200</name>
</gene>
<dbReference type="InterPro" id="IPR024983">
    <property type="entry name" value="CHAT_dom"/>
</dbReference>
<accession>A0ABP7A543</accession>
<sequence length="858" mass="92147">MSPSTADGEELLRLALSVPEHAELRAASLISTSRDPSVLSVAHQARGLVLRDRGELGPALVELRSALRLSRRSGEQDREADVRASLGAALTMSGRTQAGLAQLELAVRIATDRTTLAKVLMRRGYVQTLILDRHAAAFADLERALPGIRAARDRVWEARTLNLMGVAKLALGKVSAAAELVRDAEEIFASEGQQLEAVQTQQMRGLIAYCRGDLPTALALYNSAADRFAALGPTPPLLALDQADAMLTAGLMADARDILADQLSRPALQPIRRAELLLALASTEFATGRTETSLHYARDARDLFRRQRREEWMLRAELAVLRARGRHGDRGRQLVAAASEVARRLEAHRSDEAPAAWLIAGRLAAASGDPGACDVLARAGRATRHSSNMVRATGWLARAIEGDLRDDTRAVLHACRRGLDAVDEQRRTFGSAELRASSTVHGDELARLATRRASRVSSRSLLWWSERWRANALIQPPVRPPEDLELVAALAALRDNGRRLAEARLSHAPTAGLEAARTKLEQSVRQFHHQLPGLPGAEDGAFDLDRLIEKLGDRAFVELVNVDNRLHAVVVANRTVRRYPLGDADSALALVESARFGLRHAARGRPAPLGTLPDRLQAALLGDAARAMPDGPVIISPTSRLHAVPWSIFPALRDVPVSTVPSAALWLRAERVQPRTGPPVFIAGPAMESGGAEVTTLAARRPGARVLRDGTATVDGCLSALENASVAHIAAHGHFRIDSPLFSTLEVDDGALTVHDFGRLDHAPHRLVLSACESGVMAPVGSGELLGFAAALLSLGTVGVVSSVVVVNDRAAADFSLQIHRWLGEIDDLPEVMLRARIAARGDLALEAAGAAFIAMGR</sequence>
<keyword evidence="4" id="KW-1185">Reference proteome</keyword>
<dbReference type="EMBL" id="BAABAB010000021">
    <property type="protein sequence ID" value="GAA3625048.1"/>
    <property type="molecule type" value="Genomic_DNA"/>
</dbReference>
<organism evidence="3 4">
    <name type="scientific">Microlunatus ginsengisoli</name>
    <dbReference type="NCBI Taxonomy" id="363863"/>
    <lineage>
        <taxon>Bacteria</taxon>
        <taxon>Bacillati</taxon>
        <taxon>Actinomycetota</taxon>
        <taxon>Actinomycetes</taxon>
        <taxon>Propionibacteriales</taxon>
        <taxon>Propionibacteriaceae</taxon>
        <taxon>Microlunatus</taxon>
    </lineage>
</organism>
<keyword evidence="1" id="KW-1133">Transmembrane helix</keyword>
<feature type="domain" description="CHAT" evidence="2">
    <location>
        <begin position="611"/>
        <end position="825"/>
    </location>
</feature>
<reference evidence="4" key="1">
    <citation type="journal article" date="2019" name="Int. J. Syst. Evol. Microbiol.">
        <title>The Global Catalogue of Microorganisms (GCM) 10K type strain sequencing project: providing services to taxonomists for standard genome sequencing and annotation.</title>
        <authorList>
            <consortium name="The Broad Institute Genomics Platform"/>
            <consortium name="The Broad Institute Genome Sequencing Center for Infectious Disease"/>
            <person name="Wu L."/>
            <person name="Ma J."/>
        </authorList>
    </citation>
    <scope>NUCLEOTIDE SEQUENCE [LARGE SCALE GENOMIC DNA]</scope>
    <source>
        <strain evidence="4">JCM 16929</strain>
    </source>
</reference>
<dbReference type="SMART" id="SM00028">
    <property type="entry name" value="TPR"/>
    <property type="match status" value="5"/>
</dbReference>
<dbReference type="RefSeq" id="WP_344805767.1">
    <property type="nucleotide sequence ID" value="NZ_BAABAB010000021.1"/>
</dbReference>
<evidence type="ECO:0000313" key="3">
    <source>
        <dbReference type="EMBL" id="GAA3625048.1"/>
    </source>
</evidence>